<accession>A0A317RFX2</accession>
<gene>
    <name evidence="7" type="ORF">DFR36_101628</name>
</gene>
<evidence type="ECO:0000256" key="4">
    <source>
        <dbReference type="SAM" id="Phobius"/>
    </source>
</evidence>
<keyword evidence="3" id="KW-0902">Two-component regulatory system</keyword>
<dbReference type="GO" id="GO:0016020">
    <property type="term" value="C:membrane"/>
    <property type="evidence" value="ECO:0007669"/>
    <property type="project" value="InterPro"/>
</dbReference>
<keyword evidence="4" id="KW-0472">Membrane</keyword>
<dbReference type="InterPro" id="IPR050482">
    <property type="entry name" value="Sensor_HK_TwoCompSys"/>
</dbReference>
<dbReference type="RefSeq" id="WP_051001467.1">
    <property type="nucleotide sequence ID" value="NZ_ALEE01000384.1"/>
</dbReference>
<dbReference type="InterPro" id="IPR036890">
    <property type="entry name" value="HATPase_C_sf"/>
</dbReference>
<evidence type="ECO:0000313" key="7">
    <source>
        <dbReference type="EMBL" id="PWW49104.1"/>
    </source>
</evidence>
<dbReference type="PANTHER" id="PTHR24421:SF58">
    <property type="entry name" value="SIGNAL TRANSDUCTION HISTIDINE-PROTEIN KINASE_PHOSPHATASE UHPB"/>
    <property type="match status" value="1"/>
</dbReference>
<keyword evidence="8" id="KW-1185">Reference proteome</keyword>
<protein>
    <submittedName>
        <fullName evidence="7">Signal transduction histidine kinase</fullName>
    </submittedName>
</protein>
<organism evidence="7 8">
    <name type="scientific">Melaminivora alkalimesophila</name>
    <dbReference type="NCBI Taxonomy" id="1165852"/>
    <lineage>
        <taxon>Bacteria</taxon>
        <taxon>Pseudomonadati</taxon>
        <taxon>Pseudomonadota</taxon>
        <taxon>Betaproteobacteria</taxon>
        <taxon>Burkholderiales</taxon>
        <taxon>Comamonadaceae</taxon>
        <taxon>Melaminivora</taxon>
    </lineage>
</organism>
<evidence type="ECO:0000259" key="6">
    <source>
        <dbReference type="Pfam" id="PF07730"/>
    </source>
</evidence>
<dbReference type="EMBL" id="QGUB01000001">
    <property type="protein sequence ID" value="PWW49104.1"/>
    <property type="molecule type" value="Genomic_DNA"/>
</dbReference>
<dbReference type="SUPFAM" id="SSF55874">
    <property type="entry name" value="ATPase domain of HSP90 chaperone/DNA topoisomerase II/histidine kinase"/>
    <property type="match status" value="1"/>
</dbReference>
<evidence type="ECO:0000256" key="2">
    <source>
        <dbReference type="ARBA" id="ARBA00022777"/>
    </source>
</evidence>
<name>A0A317RFX2_9BURK</name>
<sequence length="290" mass="30727">MFRTRPPVYALACVGLWGLQLAVAAVLLVFSLGGAGGAHWGWHAAGLALSLLLGALLLLQLPRALRWRPRRSLRASREVVQERQRIARDLHDHVGSQLVAAVESLGHEGPSSQELARRLEQCLLDLRLVVDSMDGDDDALPDRLARLRHRLEPALQRRGIVLHWQVALDSEIAWPTGPVAREVAAIAQEAMSNALQHAQASELTVVLGPVPAGTEPEGSAAWMLQIHDNGKGGAPADLTAPAVGAGAGLMSMRRRAEALGARLYAGPAPGGGVCVQLLMPSAAGRDAAAR</sequence>
<evidence type="ECO:0000256" key="3">
    <source>
        <dbReference type="ARBA" id="ARBA00023012"/>
    </source>
</evidence>
<dbReference type="GO" id="GO:0000155">
    <property type="term" value="F:phosphorelay sensor kinase activity"/>
    <property type="evidence" value="ECO:0007669"/>
    <property type="project" value="InterPro"/>
</dbReference>
<comment type="caution">
    <text evidence="7">The sequence shown here is derived from an EMBL/GenBank/DDBJ whole genome shotgun (WGS) entry which is preliminary data.</text>
</comment>
<reference evidence="7 8" key="1">
    <citation type="submission" date="2018-05" db="EMBL/GenBank/DDBJ databases">
        <title>Genomic Encyclopedia of Type Strains, Phase IV (KMG-IV): sequencing the most valuable type-strain genomes for metagenomic binning, comparative biology and taxonomic classification.</title>
        <authorList>
            <person name="Goeker M."/>
        </authorList>
    </citation>
    <scope>NUCLEOTIDE SEQUENCE [LARGE SCALE GENOMIC DNA]</scope>
    <source>
        <strain evidence="7 8">DSM 26006</strain>
    </source>
</reference>
<proteinExistence type="predicted"/>
<keyword evidence="4" id="KW-1133">Transmembrane helix</keyword>
<dbReference type="Gene3D" id="3.30.565.10">
    <property type="entry name" value="Histidine kinase-like ATPase, C-terminal domain"/>
    <property type="match status" value="1"/>
</dbReference>
<dbReference type="Pfam" id="PF07730">
    <property type="entry name" value="HisKA_3"/>
    <property type="match status" value="1"/>
</dbReference>
<dbReference type="InterPro" id="IPR003594">
    <property type="entry name" value="HATPase_dom"/>
</dbReference>
<dbReference type="Pfam" id="PF02518">
    <property type="entry name" value="HATPase_c"/>
    <property type="match status" value="1"/>
</dbReference>
<dbReference type="CDD" id="cd16917">
    <property type="entry name" value="HATPase_UhpB-NarQ-NarX-like"/>
    <property type="match status" value="1"/>
</dbReference>
<keyword evidence="4" id="KW-0812">Transmembrane</keyword>
<dbReference type="Proteomes" id="UP000246483">
    <property type="component" value="Unassembled WGS sequence"/>
</dbReference>
<feature type="domain" description="Histidine kinase/HSP90-like ATPase" evidence="5">
    <location>
        <begin position="183"/>
        <end position="281"/>
    </location>
</feature>
<feature type="transmembrane region" description="Helical" evidence="4">
    <location>
        <begin position="40"/>
        <end position="61"/>
    </location>
</feature>
<dbReference type="AlphaFoldDB" id="A0A317RFX2"/>
<dbReference type="OrthoDB" id="8697484at2"/>
<keyword evidence="2 7" id="KW-0418">Kinase</keyword>
<evidence type="ECO:0000256" key="1">
    <source>
        <dbReference type="ARBA" id="ARBA00022679"/>
    </source>
</evidence>
<dbReference type="GO" id="GO:0046983">
    <property type="term" value="F:protein dimerization activity"/>
    <property type="evidence" value="ECO:0007669"/>
    <property type="project" value="InterPro"/>
</dbReference>
<evidence type="ECO:0000259" key="5">
    <source>
        <dbReference type="Pfam" id="PF02518"/>
    </source>
</evidence>
<dbReference type="InterPro" id="IPR011712">
    <property type="entry name" value="Sig_transdc_His_kin_sub3_dim/P"/>
</dbReference>
<evidence type="ECO:0000313" key="8">
    <source>
        <dbReference type="Proteomes" id="UP000246483"/>
    </source>
</evidence>
<keyword evidence="1" id="KW-0808">Transferase</keyword>
<dbReference type="PANTHER" id="PTHR24421">
    <property type="entry name" value="NITRATE/NITRITE SENSOR PROTEIN NARX-RELATED"/>
    <property type="match status" value="1"/>
</dbReference>
<feature type="domain" description="Signal transduction histidine kinase subgroup 3 dimerisation and phosphoacceptor" evidence="6">
    <location>
        <begin position="82"/>
        <end position="101"/>
    </location>
</feature>